<feature type="domain" description="C-type lectin" evidence="3">
    <location>
        <begin position="173"/>
        <end position="300"/>
    </location>
</feature>
<dbReference type="Gene3D" id="3.10.100.10">
    <property type="entry name" value="Mannose-Binding Protein A, subunit A"/>
    <property type="match status" value="2"/>
</dbReference>
<evidence type="ECO:0000313" key="5">
    <source>
        <dbReference type="RefSeq" id="XP_028031836.1"/>
    </source>
</evidence>
<reference evidence="5" key="1">
    <citation type="submission" date="2025-08" db="UniProtKB">
        <authorList>
            <consortium name="RefSeq"/>
        </authorList>
    </citation>
    <scope>IDENTIFICATION</scope>
    <source>
        <tissue evidence="5">Silk gland</tissue>
    </source>
</reference>
<feature type="signal peptide" evidence="2">
    <location>
        <begin position="1"/>
        <end position="19"/>
    </location>
</feature>
<keyword evidence="2" id="KW-0732">Signal</keyword>
<organism evidence="4 5">
    <name type="scientific">Bombyx mandarina</name>
    <name type="common">Wild silk moth</name>
    <name type="synonym">Wild silkworm</name>
    <dbReference type="NCBI Taxonomy" id="7092"/>
    <lineage>
        <taxon>Eukaryota</taxon>
        <taxon>Metazoa</taxon>
        <taxon>Ecdysozoa</taxon>
        <taxon>Arthropoda</taxon>
        <taxon>Hexapoda</taxon>
        <taxon>Insecta</taxon>
        <taxon>Pterygota</taxon>
        <taxon>Neoptera</taxon>
        <taxon>Endopterygota</taxon>
        <taxon>Lepidoptera</taxon>
        <taxon>Glossata</taxon>
        <taxon>Ditrysia</taxon>
        <taxon>Bombycoidea</taxon>
        <taxon>Bombycidae</taxon>
        <taxon>Bombycinae</taxon>
        <taxon>Bombyx</taxon>
    </lineage>
</organism>
<dbReference type="GeneID" id="114244276"/>
<feature type="chain" id="PRO_5027049008" evidence="2">
    <location>
        <begin position="20"/>
        <end position="313"/>
    </location>
</feature>
<dbReference type="SMART" id="SM00034">
    <property type="entry name" value="CLECT"/>
    <property type="match status" value="2"/>
</dbReference>
<proteinExistence type="predicted"/>
<dbReference type="PROSITE" id="PS50041">
    <property type="entry name" value="C_TYPE_LECTIN_2"/>
    <property type="match status" value="2"/>
</dbReference>
<dbReference type="InterPro" id="IPR016186">
    <property type="entry name" value="C-type_lectin-like/link_sf"/>
</dbReference>
<gene>
    <name evidence="5" type="primary">LOC114244276</name>
</gene>
<accession>A0A6J2JQ36</accession>
<dbReference type="Proteomes" id="UP000504629">
    <property type="component" value="Unplaced"/>
</dbReference>
<dbReference type="RefSeq" id="XP_028031836.1">
    <property type="nucleotide sequence ID" value="XM_028176035.1"/>
</dbReference>
<dbReference type="SUPFAM" id="SSF56436">
    <property type="entry name" value="C-type lectin-like"/>
    <property type="match status" value="2"/>
</dbReference>
<sequence>MKAALASLVFVLTIAYLDGQQFRYDYTYMRDINGWLKLQEIPATWQEARLRCHLEGSLLASPLDDALKSGMLSLIKNKKTSCGIFTGIHATFSKGDYRSVEGVPLAKIPHDWADYEPDNAGGDENCILMNPDGNFADVNCTETFQYVCYKKKTATLAMASCGSVDSEYVLSKDTGNCYKFHKVPRTWSRAYMACSAEGGYLTIINNEKEATFLRDLFAKNPAGQMIGSFWKDVAFIGFHDWNERGEWLTINGEKLQEAGYEKWSGGEPSNATTGEYCGSIYRSALLNDLWCEKPAPFICEKEPRSLLREHDDK</sequence>
<dbReference type="AlphaFoldDB" id="A0A6J2JQ36"/>
<evidence type="ECO:0000256" key="1">
    <source>
        <dbReference type="ARBA" id="ARBA00023157"/>
    </source>
</evidence>
<evidence type="ECO:0000256" key="2">
    <source>
        <dbReference type="SAM" id="SignalP"/>
    </source>
</evidence>
<dbReference type="KEGG" id="bman:114244276"/>
<dbReference type="InterPro" id="IPR050111">
    <property type="entry name" value="C-type_lectin/snaclec_domain"/>
</dbReference>
<dbReference type="InterPro" id="IPR001304">
    <property type="entry name" value="C-type_lectin-like"/>
</dbReference>
<dbReference type="CDD" id="cd00037">
    <property type="entry name" value="CLECT"/>
    <property type="match status" value="2"/>
</dbReference>
<protein>
    <submittedName>
        <fullName evidence="5">Macrophage mannose receptor 1-like</fullName>
    </submittedName>
</protein>
<dbReference type="InterPro" id="IPR018378">
    <property type="entry name" value="C-type_lectin_CS"/>
</dbReference>
<dbReference type="PANTHER" id="PTHR22803">
    <property type="entry name" value="MANNOSE, PHOSPHOLIPASE, LECTIN RECEPTOR RELATED"/>
    <property type="match status" value="1"/>
</dbReference>
<evidence type="ECO:0000313" key="4">
    <source>
        <dbReference type="Proteomes" id="UP000504629"/>
    </source>
</evidence>
<keyword evidence="4" id="KW-1185">Reference proteome</keyword>
<name>A0A6J2JQ36_BOMMA</name>
<keyword evidence="1" id="KW-1015">Disulfide bond</keyword>
<evidence type="ECO:0000259" key="3">
    <source>
        <dbReference type="PROSITE" id="PS50041"/>
    </source>
</evidence>
<dbReference type="Pfam" id="PF00059">
    <property type="entry name" value="Lectin_C"/>
    <property type="match status" value="2"/>
</dbReference>
<feature type="domain" description="C-type lectin" evidence="3">
    <location>
        <begin position="44"/>
        <end position="149"/>
    </location>
</feature>
<dbReference type="InterPro" id="IPR016187">
    <property type="entry name" value="CTDL_fold"/>
</dbReference>
<dbReference type="PROSITE" id="PS00615">
    <property type="entry name" value="C_TYPE_LECTIN_1"/>
    <property type="match status" value="1"/>
</dbReference>
<dbReference type="OrthoDB" id="7357196at2759"/>